<protein>
    <recommendedName>
        <fullName evidence="4">AAA+ ATPase domain-containing protein</fullName>
    </recommendedName>
</protein>
<dbReference type="AlphaFoldDB" id="A0A1M6NPY3"/>
<feature type="domain" description="AAA+ ATPase" evidence="4">
    <location>
        <begin position="36"/>
        <end position="211"/>
    </location>
</feature>
<dbReference type="InterPro" id="IPR027417">
    <property type="entry name" value="P-loop_NTPase"/>
</dbReference>
<dbReference type="GO" id="GO:0006260">
    <property type="term" value="P:DNA replication"/>
    <property type="evidence" value="ECO:0007669"/>
    <property type="project" value="UniProtKB-KW"/>
</dbReference>
<dbReference type="EMBL" id="FRAN01000001">
    <property type="protein sequence ID" value="SHJ97801.1"/>
    <property type="molecule type" value="Genomic_DNA"/>
</dbReference>
<accession>A0A1M6NPY3</accession>
<organism evidence="5 6">
    <name type="scientific">Haladaptatus paucihalophilus DX253</name>
    <dbReference type="NCBI Taxonomy" id="797209"/>
    <lineage>
        <taxon>Archaea</taxon>
        <taxon>Methanobacteriati</taxon>
        <taxon>Methanobacteriota</taxon>
        <taxon>Stenosarchaea group</taxon>
        <taxon>Halobacteria</taxon>
        <taxon>Halobacteriales</taxon>
        <taxon>Haladaptataceae</taxon>
        <taxon>Haladaptatus</taxon>
    </lineage>
</organism>
<dbReference type="Proteomes" id="UP000184203">
    <property type="component" value="Unassembled WGS sequence"/>
</dbReference>
<evidence type="ECO:0000259" key="4">
    <source>
        <dbReference type="SMART" id="SM00382"/>
    </source>
</evidence>
<dbReference type="InterPro" id="IPR003593">
    <property type="entry name" value="AAA+_ATPase"/>
</dbReference>
<keyword evidence="1" id="KW-0235">DNA replication</keyword>
<keyword evidence="3" id="KW-0067">ATP-binding</keyword>
<dbReference type="RefSeq" id="WP_171970507.1">
    <property type="nucleotide sequence ID" value="NZ_AEMG01000012.1"/>
</dbReference>
<dbReference type="InterPro" id="IPR049945">
    <property type="entry name" value="AAA_22"/>
</dbReference>
<name>A0A1M6NPY3_HALPU</name>
<dbReference type="GO" id="GO:0005524">
    <property type="term" value="F:ATP binding"/>
    <property type="evidence" value="ECO:0007669"/>
    <property type="project" value="UniProtKB-KW"/>
</dbReference>
<evidence type="ECO:0000256" key="1">
    <source>
        <dbReference type="ARBA" id="ARBA00022705"/>
    </source>
</evidence>
<reference evidence="6" key="1">
    <citation type="submission" date="2016-11" db="EMBL/GenBank/DDBJ databases">
        <authorList>
            <person name="Varghese N."/>
            <person name="Submissions S."/>
        </authorList>
    </citation>
    <scope>NUCLEOTIDE SEQUENCE [LARGE SCALE GENOMIC DNA]</scope>
    <source>
        <strain evidence="6">DX253</strain>
    </source>
</reference>
<dbReference type="Gene3D" id="3.40.50.300">
    <property type="entry name" value="P-loop containing nucleotide triphosphate hydrolases"/>
    <property type="match status" value="1"/>
</dbReference>
<keyword evidence="2" id="KW-0547">Nucleotide-binding</keyword>
<evidence type="ECO:0000256" key="3">
    <source>
        <dbReference type="ARBA" id="ARBA00022840"/>
    </source>
</evidence>
<sequence length="290" mass="32985">MKISEVFRDSGYPEITYVERRDGGKEEELANYLFKESAVVSLSGPSKSGKSALVNHVVQEVDRVPDDLITIRGNNIDSEERFWKSVLKKLGEPSKRSRETRTGTKKKDHFGIGAAIQALTAKYTKSSTQEDFEVIIEEHDLGLDSVIEIYEEERFVIFIDDAHKIPDDIHKNLAEQIKEGLDRGLLMCVGYIDYRSDALTSADIDLSSRIDSVSLEQWSQTDLEKIGKKGFDQLNLKVDKKVIESLASESIGSPQLMQKLCYTFCTQNGIYYEQEKELELTLKNNQLNRF</sequence>
<evidence type="ECO:0000313" key="5">
    <source>
        <dbReference type="EMBL" id="SHJ97801.1"/>
    </source>
</evidence>
<dbReference type="SUPFAM" id="SSF52540">
    <property type="entry name" value="P-loop containing nucleoside triphosphate hydrolases"/>
    <property type="match status" value="1"/>
</dbReference>
<proteinExistence type="predicted"/>
<gene>
    <name evidence="5" type="ORF">SAMN05444342_0142</name>
</gene>
<dbReference type="OrthoDB" id="264209at2157"/>
<dbReference type="GO" id="GO:0016887">
    <property type="term" value="F:ATP hydrolysis activity"/>
    <property type="evidence" value="ECO:0007669"/>
    <property type="project" value="InterPro"/>
</dbReference>
<dbReference type="Pfam" id="PF13401">
    <property type="entry name" value="AAA_22"/>
    <property type="match status" value="1"/>
</dbReference>
<evidence type="ECO:0000256" key="2">
    <source>
        <dbReference type="ARBA" id="ARBA00022741"/>
    </source>
</evidence>
<keyword evidence="6" id="KW-1185">Reference proteome</keyword>
<dbReference type="SMART" id="SM00382">
    <property type="entry name" value="AAA"/>
    <property type="match status" value="1"/>
</dbReference>
<evidence type="ECO:0000313" key="6">
    <source>
        <dbReference type="Proteomes" id="UP000184203"/>
    </source>
</evidence>